<dbReference type="PANTHER" id="PTHR43808:SF9">
    <property type="entry name" value="BLL0789 PROTEIN"/>
    <property type="match status" value="1"/>
</dbReference>
<dbReference type="PANTHER" id="PTHR43808">
    <property type="entry name" value="ACETYLORNITHINE DEACETYLASE"/>
    <property type="match status" value="1"/>
</dbReference>
<evidence type="ECO:0000259" key="3">
    <source>
        <dbReference type="Pfam" id="PF07687"/>
    </source>
</evidence>
<dbReference type="Proteomes" id="UP001265700">
    <property type="component" value="Unassembled WGS sequence"/>
</dbReference>
<keyword evidence="4" id="KW-0645">Protease</keyword>
<dbReference type="SUPFAM" id="SSF53187">
    <property type="entry name" value="Zn-dependent exopeptidases"/>
    <property type="match status" value="1"/>
</dbReference>
<dbReference type="InterPro" id="IPR050072">
    <property type="entry name" value="Peptidase_M20A"/>
</dbReference>
<dbReference type="PIRSF" id="PIRSF037238">
    <property type="entry name" value="Carboxypeptidase_G2"/>
    <property type="match status" value="1"/>
</dbReference>
<reference evidence="4 5" key="1">
    <citation type="submission" date="2023-07" db="EMBL/GenBank/DDBJ databases">
        <title>Sorghum-associated microbial communities from plants grown in Nebraska, USA.</title>
        <authorList>
            <person name="Schachtman D."/>
        </authorList>
    </citation>
    <scope>NUCLEOTIDE SEQUENCE [LARGE SCALE GENOMIC DNA]</scope>
    <source>
        <strain evidence="4 5">4249</strain>
    </source>
</reference>
<dbReference type="Pfam" id="PF01546">
    <property type="entry name" value="Peptidase_M20"/>
    <property type="match status" value="1"/>
</dbReference>
<dbReference type="InterPro" id="IPR002933">
    <property type="entry name" value="Peptidase_M20"/>
</dbReference>
<name>A0ABU1WHW8_9BURK</name>
<evidence type="ECO:0000256" key="1">
    <source>
        <dbReference type="ARBA" id="ARBA00022723"/>
    </source>
</evidence>
<dbReference type="Gene3D" id="3.30.70.360">
    <property type="match status" value="1"/>
</dbReference>
<accession>A0ABU1WHW8</accession>
<dbReference type="Pfam" id="PF07687">
    <property type="entry name" value="M20_dimer"/>
    <property type="match status" value="1"/>
</dbReference>
<dbReference type="RefSeq" id="WP_310311419.1">
    <property type="nucleotide sequence ID" value="NZ_JAVDWU010000001.1"/>
</dbReference>
<dbReference type="Gene3D" id="3.40.630.10">
    <property type="entry name" value="Zn peptidases"/>
    <property type="match status" value="1"/>
</dbReference>
<dbReference type="EMBL" id="JAVDWU010000001">
    <property type="protein sequence ID" value="MDR7148644.1"/>
    <property type="molecule type" value="Genomic_DNA"/>
</dbReference>
<dbReference type="GO" id="GO:0004180">
    <property type="term" value="F:carboxypeptidase activity"/>
    <property type="evidence" value="ECO:0007669"/>
    <property type="project" value="UniProtKB-KW"/>
</dbReference>
<evidence type="ECO:0000313" key="4">
    <source>
        <dbReference type="EMBL" id="MDR7148644.1"/>
    </source>
</evidence>
<sequence length="393" mass="40984">MSAPDLEAAIAWLANQRGAMQTALATLVDIDSNSHDKAGTDRVAEAMRGWLLADDIEAEHHADPADGDVLLARLPGALPLASPVVLMGHRDTVFPTGTVLKRPWHVEGDRGYGPGVADMKSGLVLQCFVLMALRRVAPLPFPVLGLFTADEEIGSQRGRIAIEAHARAARAAFNAEPGRVSGNLVTARKGGANFVIDVTGRAAHAGMNHADGASAIETLARKIRALHALTDYAAGITANVGLVSGGLSSNTVAPSAQGKLDVRFCTQAQRETLFARIRDIVAEPGVAGTVATVTQTSEFLPLEPRWSEDLLVRYQASAARVGFAVDGEFTGGCSDAGFTASLGIPTLCGVGPVGAKAHTEQEYCCLDTLVPRAQALLATIVGLSTQVAASADR</sequence>
<feature type="domain" description="Peptidase M20 dimerisation" evidence="3">
    <location>
        <begin position="186"/>
        <end position="286"/>
    </location>
</feature>
<dbReference type="InterPro" id="IPR036264">
    <property type="entry name" value="Bact_exopeptidase_dim_dom"/>
</dbReference>
<dbReference type="InterPro" id="IPR011650">
    <property type="entry name" value="Peptidase_M20_dimer"/>
</dbReference>
<protein>
    <submittedName>
        <fullName evidence="4">Glutamate carboxypeptidase</fullName>
        <ecNumber evidence="4">3.4.17.11</ecNumber>
    </submittedName>
</protein>
<dbReference type="EC" id="3.4.17.11" evidence="4"/>
<gene>
    <name evidence="4" type="ORF">J2W49_000572</name>
</gene>
<evidence type="ECO:0000256" key="2">
    <source>
        <dbReference type="ARBA" id="ARBA00022801"/>
    </source>
</evidence>
<keyword evidence="5" id="KW-1185">Reference proteome</keyword>
<dbReference type="SUPFAM" id="SSF55031">
    <property type="entry name" value="Bacterial exopeptidase dimerisation domain"/>
    <property type="match status" value="1"/>
</dbReference>
<comment type="caution">
    <text evidence="4">The sequence shown here is derived from an EMBL/GenBank/DDBJ whole genome shotgun (WGS) entry which is preliminary data.</text>
</comment>
<keyword evidence="1" id="KW-0479">Metal-binding</keyword>
<keyword evidence="4" id="KW-0121">Carboxypeptidase</keyword>
<proteinExistence type="predicted"/>
<dbReference type="InterPro" id="IPR017150">
    <property type="entry name" value="Pept_M20_glutamate_carboxypep"/>
</dbReference>
<keyword evidence="2 4" id="KW-0378">Hydrolase</keyword>
<dbReference type="CDD" id="cd03885">
    <property type="entry name" value="M20_CPDG2"/>
    <property type="match status" value="1"/>
</dbReference>
<evidence type="ECO:0000313" key="5">
    <source>
        <dbReference type="Proteomes" id="UP001265700"/>
    </source>
</evidence>
<organism evidence="4 5">
    <name type="scientific">Hydrogenophaga palleronii</name>
    <dbReference type="NCBI Taxonomy" id="65655"/>
    <lineage>
        <taxon>Bacteria</taxon>
        <taxon>Pseudomonadati</taxon>
        <taxon>Pseudomonadota</taxon>
        <taxon>Betaproteobacteria</taxon>
        <taxon>Burkholderiales</taxon>
        <taxon>Comamonadaceae</taxon>
        <taxon>Hydrogenophaga</taxon>
    </lineage>
</organism>